<dbReference type="OrthoDB" id="19932at2759"/>
<dbReference type="GO" id="GO:0042147">
    <property type="term" value="P:retrograde transport, endosome to Golgi"/>
    <property type="evidence" value="ECO:0007669"/>
    <property type="project" value="TreeGrafter"/>
</dbReference>
<feature type="transmembrane region" description="Helical" evidence="7">
    <location>
        <begin position="282"/>
        <end position="305"/>
    </location>
</feature>
<feature type="transmembrane region" description="Helical" evidence="7">
    <location>
        <begin position="365"/>
        <end position="382"/>
    </location>
</feature>
<keyword evidence="10" id="KW-1185">Reference proteome</keyword>
<dbReference type="AlphaFoldDB" id="A0A9Q0S9R1"/>
<dbReference type="EMBL" id="WJQU01000001">
    <property type="protein sequence ID" value="KAJ6649388.1"/>
    <property type="molecule type" value="Genomic_DNA"/>
</dbReference>
<evidence type="ECO:0000256" key="2">
    <source>
        <dbReference type="ARBA" id="ARBA00022692"/>
    </source>
</evidence>
<feature type="compositionally biased region" description="Low complexity" evidence="6">
    <location>
        <begin position="424"/>
        <end position="434"/>
    </location>
</feature>
<keyword evidence="5 7" id="KW-0472">Membrane</keyword>
<reference evidence="9" key="1">
    <citation type="submission" date="2022-07" db="EMBL/GenBank/DDBJ databases">
        <authorList>
            <person name="Trinca V."/>
            <person name="Uliana J.V.C."/>
            <person name="Torres T.T."/>
            <person name="Ward R.J."/>
            <person name="Monesi N."/>
        </authorList>
    </citation>
    <scope>NUCLEOTIDE SEQUENCE</scope>
    <source>
        <strain evidence="9">HSMRA1968</strain>
        <tissue evidence="9">Whole embryos</tissue>
    </source>
</reference>
<evidence type="ECO:0000256" key="6">
    <source>
        <dbReference type="SAM" id="MobiDB-lite"/>
    </source>
</evidence>
<feature type="transmembrane region" description="Helical" evidence="7">
    <location>
        <begin position="177"/>
        <end position="197"/>
    </location>
</feature>
<dbReference type="Pfam" id="PF06814">
    <property type="entry name" value="GOST_TM"/>
    <property type="match status" value="1"/>
</dbReference>
<dbReference type="GO" id="GO:0005829">
    <property type="term" value="C:cytosol"/>
    <property type="evidence" value="ECO:0007669"/>
    <property type="project" value="GOC"/>
</dbReference>
<evidence type="ECO:0000256" key="3">
    <source>
        <dbReference type="ARBA" id="ARBA00022729"/>
    </source>
</evidence>
<evidence type="ECO:0000256" key="5">
    <source>
        <dbReference type="ARBA" id="ARBA00023136"/>
    </source>
</evidence>
<dbReference type="InterPro" id="IPR053937">
    <property type="entry name" value="GOST_TM"/>
</dbReference>
<keyword evidence="3" id="KW-0732">Signal</keyword>
<evidence type="ECO:0000313" key="9">
    <source>
        <dbReference type="EMBL" id="KAJ6649388.1"/>
    </source>
</evidence>
<gene>
    <name evidence="9" type="primary">tmem87a</name>
    <name evidence="9" type="ORF">Bhyg_04622</name>
</gene>
<dbReference type="PANTHER" id="PTHR21229:SF1">
    <property type="entry name" value="GH17801P"/>
    <property type="match status" value="1"/>
</dbReference>
<evidence type="ECO:0000256" key="1">
    <source>
        <dbReference type="ARBA" id="ARBA00004141"/>
    </source>
</evidence>
<feature type="domain" description="GOST seven transmembrane" evidence="8">
    <location>
        <begin position="144"/>
        <end position="389"/>
    </location>
</feature>
<comment type="subcellular location">
    <subcellularLocation>
        <location evidence="1">Membrane</location>
        <topology evidence="1">Multi-pass membrane protein</topology>
    </subcellularLocation>
</comment>
<evidence type="ECO:0000256" key="4">
    <source>
        <dbReference type="ARBA" id="ARBA00022989"/>
    </source>
</evidence>
<feature type="region of interest" description="Disordered" evidence="6">
    <location>
        <begin position="417"/>
        <end position="441"/>
    </location>
</feature>
<organism evidence="9 10">
    <name type="scientific">Pseudolycoriella hygida</name>
    <dbReference type="NCBI Taxonomy" id="35572"/>
    <lineage>
        <taxon>Eukaryota</taxon>
        <taxon>Metazoa</taxon>
        <taxon>Ecdysozoa</taxon>
        <taxon>Arthropoda</taxon>
        <taxon>Hexapoda</taxon>
        <taxon>Insecta</taxon>
        <taxon>Pterygota</taxon>
        <taxon>Neoptera</taxon>
        <taxon>Endopterygota</taxon>
        <taxon>Diptera</taxon>
        <taxon>Nematocera</taxon>
        <taxon>Sciaroidea</taxon>
        <taxon>Sciaridae</taxon>
        <taxon>Pseudolycoriella</taxon>
    </lineage>
</organism>
<protein>
    <submittedName>
        <fullName evidence="9">Transmembrane protein</fullName>
    </submittedName>
</protein>
<keyword evidence="2 7" id="KW-0812">Transmembrane</keyword>
<keyword evidence="4 7" id="KW-1133">Transmembrane helix</keyword>
<feature type="transmembrane region" description="Helical" evidence="7">
    <location>
        <begin position="326"/>
        <end position="345"/>
    </location>
</feature>
<feature type="transmembrane region" description="Helical" evidence="7">
    <location>
        <begin position="248"/>
        <end position="270"/>
    </location>
</feature>
<dbReference type="GO" id="GO:0005794">
    <property type="term" value="C:Golgi apparatus"/>
    <property type="evidence" value="ECO:0007669"/>
    <property type="project" value="TreeGrafter"/>
</dbReference>
<evidence type="ECO:0000313" key="10">
    <source>
        <dbReference type="Proteomes" id="UP001151699"/>
    </source>
</evidence>
<dbReference type="InterPro" id="IPR009637">
    <property type="entry name" value="GPR107/GPR108-like"/>
</dbReference>
<dbReference type="GO" id="GO:0016020">
    <property type="term" value="C:membrane"/>
    <property type="evidence" value="ECO:0007669"/>
    <property type="project" value="UniProtKB-SubCell"/>
</dbReference>
<feature type="transmembrane region" description="Helical" evidence="7">
    <location>
        <begin position="225"/>
        <end position="241"/>
    </location>
</feature>
<evidence type="ECO:0000256" key="7">
    <source>
        <dbReference type="SAM" id="Phobius"/>
    </source>
</evidence>
<feature type="transmembrane region" description="Helical" evidence="7">
    <location>
        <begin position="146"/>
        <end position="165"/>
    </location>
</feature>
<accession>A0A9Q0S9R1</accession>
<evidence type="ECO:0000259" key="8">
    <source>
        <dbReference type="Pfam" id="PF06814"/>
    </source>
</evidence>
<proteinExistence type="predicted"/>
<dbReference type="Proteomes" id="UP001151699">
    <property type="component" value="Chromosome A"/>
</dbReference>
<sequence>MFSTHETTLISNFPITCDSSKSDTNVSLTWTLQQTQCWEDFESTYELQVPYFVNASSIKSPTYNEKCNNGGHIILEEYFIKEPESKLPKPKTKGSNGKDDTVFTITKDGVYYFVLTIQSQNDFNASVHIEMEGTYGFLSAVDFPLLPFYGIMCLVYVVFGVIWLTVSFMQWRDLLRIQFWIGGVILLGMLEKAMFYAEYQSINSNGVSVQGAVLVAEWVSSAKRTLARMLVIIVSLGFGIVKPRLGPMLHRVVGTGTLYFVLACVESYLRVMHTKNDPSNKILVASIPLAVLDSAICWWIFTSLVQTTRTLRLRRNMVKLALYRHFTNTLIFAVIASVIFMLFSIKTHRLAKCLMNWKELWQDEAFWHVLFSLLLSVIMILWRPTNNNQRYAFTPLLDNPEDEDEEDEEEQFVSDAYGVKMRGTRSSSPKPRTTTNDEDDLRWVEENIPTAIVDAALPVLDSDEEILNTKFEVSKMQ</sequence>
<dbReference type="PANTHER" id="PTHR21229">
    <property type="entry name" value="LUNG SEVEN TRANSMEMBRANE RECEPTOR"/>
    <property type="match status" value="1"/>
</dbReference>
<name>A0A9Q0S9R1_9DIPT</name>
<comment type="caution">
    <text evidence="9">The sequence shown here is derived from an EMBL/GenBank/DDBJ whole genome shotgun (WGS) entry which is preliminary data.</text>
</comment>